<dbReference type="InterPro" id="IPR048254">
    <property type="entry name" value="CDP_ALCOHOL_P_TRANSF_CS"/>
</dbReference>
<comment type="similarity">
    <text evidence="2">Belongs to the CDP-alcohol phosphatidyltransferase class-I family.</text>
</comment>
<reference evidence="5" key="1">
    <citation type="submission" date="2017-01" db="EMBL/GenBank/DDBJ databases">
        <authorList>
            <person name="Varghese N."/>
            <person name="Submissions S."/>
        </authorList>
    </citation>
    <scope>NUCLEOTIDE SEQUENCE [LARGE SCALE GENOMIC DNA]</scope>
    <source>
        <strain evidence="5">ATCC 12950</strain>
    </source>
</reference>
<keyword evidence="3" id="KW-0812">Transmembrane</keyword>
<dbReference type="OrthoDB" id="269185at2"/>
<dbReference type="GO" id="GO:0016020">
    <property type="term" value="C:membrane"/>
    <property type="evidence" value="ECO:0007669"/>
    <property type="project" value="InterPro"/>
</dbReference>
<dbReference type="PROSITE" id="PS00379">
    <property type="entry name" value="CDP_ALCOHOL_P_TRANSF"/>
    <property type="match status" value="1"/>
</dbReference>
<proteinExistence type="inferred from homology"/>
<dbReference type="InterPro" id="IPR000462">
    <property type="entry name" value="CDP-OH_P_trans"/>
</dbReference>
<dbReference type="GO" id="GO:0008654">
    <property type="term" value="P:phospholipid biosynthetic process"/>
    <property type="evidence" value="ECO:0007669"/>
    <property type="project" value="InterPro"/>
</dbReference>
<dbReference type="InterPro" id="IPR043130">
    <property type="entry name" value="CDP-OH_PTrfase_TM_dom"/>
</dbReference>
<keyword evidence="1 2" id="KW-0808">Transferase</keyword>
<evidence type="ECO:0000313" key="4">
    <source>
        <dbReference type="EMBL" id="SIQ44061.1"/>
    </source>
</evidence>
<dbReference type="EMBL" id="FTNI01000002">
    <property type="protein sequence ID" value="SIQ44061.1"/>
    <property type="molecule type" value="Genomic_DNA"/>
</dbReference>
<evidence type="ECO:0000313" key="5">
    <source>
        <dbReference type="Proteomes" id="UP000186096"/>
    </source>
</evidence>
<dbReference type="STRING" id="58117.SAMN05421833_102100"/>
<dbReference type="RefSeq" id="WP_076432590.1">
    <property type="nucleotide sequence ID" value="NZ_FTNI01000002.1"/>
</dbReference>
<accession>A0A1N6SSN8</accession>
<feature type="transmembrane region" description="Helical" evidence="3">
    <location>
        <begin position="233"/>
        <end position="254"/>
    </location>
</feature>
<organism evidence="4 5">
    <name type="scientific">Microbispora rosea</name>
    <dbReference type="NCBI Taxonomy" id="58117"/>
    <lineage>
        <taxon>Bacteria</taxon>
        <taxon>Bacillati</taxon>
        <taxon>Actinomycetota</taxon>
        <taxon>Actinomycetes</taxon>
        <taxon>Streptosporangiales</taxon>
        <taxon>Streptosporangiaceae</taxon>
        <taxon>Microbispora</taxon>
    </lineage>
</organism>
<dbReference type="AlphaFoldDB" id="A0A1N6SSN8"/>
<keyword evidence="5" id="KW-1185">Reference proteome</keyword>
<dbReference type="GO" id="GO:0016780">
    <property type="term" value="F:phosphotransferase activity, for other substituted phosphate groups"/>
    <property type="evidence" value="ECO:0007669"/>
    <property type="project" value="InterPro"/>
</dbReference>
<protein>
    <submittedName>
        <fullName evidence="4">CDP-alcohol phosphatidyltransferase</fullName>
    </submittedName>
</protein>
<dbReference type="Gene3D" id="1.20.120.1760">
    <property type="match status" value="1"/>
</dbReference>
<name>A0A1N6SSN8_9ACTN</name>
<feature type="transmembrane region" description="Helical" evidence="3">
    <location>
        <begin position="260"/>
        <end position="282"/>
    </location>
</feature>
<sequence length="300" mass="32948">MGGFTLDDILATRKPRDSWWTVFMVDPLACRLALLVANHTSITPNGLTRLSMLIGFASAAAFTEGMLVAGAVLFYLSFTVDCMDGKIARLKGTGTPFGLWLDYVGDRVRVVCCAFGWGFGEYARTGDTDAVLAAVGVVVLDLFRYINGPQLKRVKDATRALLEARLEGQFVLAESVLRSRPRTELGQAAAEFGQAAADDTDDTDRPVVDLQKAFHARFPWYDRFRVFLTRHRVRTHVVSGIEFHAAVFVVGPLFGPRAMVPVAAVSGALLLAFEMSLVYRVWLASRQVPSTAAEREKVLV</sequence>
<evidence type="ECO:0000256" key="1">
    <source>
        <dbReference type="ARBA" id="ARBA00022679"/>
    </source>
</evidence>
<gene>
    <name evidence="4" type="ORF">SAMN05421833_102100</name>
</gene>
<feature type="transmembrane region" description="Helical" evidence="3">
    <location>
        <begin position="50"/>
        <end position="76"/>
    </location>
</feature>
<dbReference type="Proteomes" id="UP000186096">
    <property type="component" value="Unassembled WGS sequence"/>
</dbReference>
<evidence type="ECO:0000256" key="3">
    <source>
        <dbReference type="SAM" id="Phobius"/>
    </source>
</evidence>
<evidence type="ECO:0000256" key="2">
    <source>
        <dbReference type="RuleBase" id="RU003750"/>
    </source>
</evidence>
<dbReference type="Pfam" id="PF01066">
    <property type="entry name" value="CDP-OH_P_transf"/>
    <property type="match status" value="1"/>
</dbReference>
<keyword evidence="3" id="KW-0472">Membrane</keyword>
<keyword evidence="3" id="KW-1133">Transmembrane helix</keyword>